<feature type="domain" description="Major facilitator superfamily (MFS) profile" evidence="7">
    <location>
        <begin position="1"/>
        <end position="410"/>
    </location>
</feature>
<reference evidence="9" key="1">
    <citation type="submission" date="2017-01" db="EMBL/GenBank/DDBJ databases">
        <title>Genome Analysis of Deinococcus marmoris KOPRI26562.</title>
        <authorList>
            <person name="Kim J.H."/>
            <person name="Oh H.-M."/>
        </authorList>
    </citation>
    <scope>NUCLEOTIDE SEQUENCE [LARGE SCALE GENOMIC DNA]</scope>
    <source>
        <strain evidence="9">PAMC 26633</strain>
    </source>
</reference>
<dbReference type="AlphaFoldDB" id="A0A226WPR7"/>
<protein>
    <submittedName>
        <fullName evidence="8">Permeases of the major facilitator superfamily</fullName>
    </submittedName>
</protein>
<keyword evidence="2" id="KW-0813">Transport</keyword>
<dbReference type="GO" id="GO:0022857">
    <property type="term" value="F:transmembrane transporter activity"/>
    <property type="evidence" value="ECO:0007669"/>
    <property type="project" value="InterPro"/>
</dbReference>
<evidence type="ECO:0000256" key="1">
    <source>
        <dbReference type="ARBA" id="ARBA00004141"/>
    </source>
</evidence>
<evidence type="ECO:0000256" key="2">
    <source>
        <dbReference type="ARBA" id="ARBA00022448"/>
    </source>
</evidence>
<dbReference type="InterPro" id="IPR020846">
    <property type="entry name" value="MFS_dom"/>
</dbReference>
<evidence type="ECO:0000313" key="9">
    <source>
        <dbReference type="Proteomes" id="UP000214720"/>
    </source>
</evidence>
<feature type="transmembrane region" description="Helical" evidence="6">
    <location>
        <begin position="159"/>
        <end position="181"/>
    </location>
</feature>
<feature type="transmembrane region" description="Helical" evidence="6">
    <location>
        <begin position="286"/>
        <end position="305"/>
    </location>
</feature>
<feature type="transmembrane region" description="Helical" evidence="6">
    <location>
        <begin position="215"/>
        <end position="237"/>
    </location>
</feature>
<dbReference type="PANTHER" id="PTHR23505:SF79">
    <property type="entry name" value="PROTEIN SPINSTER"/>
    <property type="match status" value="1"/>
</dbReference>
<dbReference type="PROSITE" id="PS50850">
    <property type="entry name" value="MFS"/>
    <property type="match status" value="1"/>
</dbReference>
<dbReference type="PANTHER" id="PTHR23505">
    <property type="entry name" value="SPINSTER"/>
    <property type="match status" value="1"/>
</dbReference>
<evidence type="ECO:0000313" key="8">
    <source>
        <dbReference type="EMBL" id="OXC73165.1"/>
    </source>
</evidence>
<feature type="transmembrane region" description="Helical" evidence="6">
    <location>
        <begin position="382"/>
        <end position="405"/>
    </location>
</feature>
<feature type="transmembrane region" description="Helical" evidence="6">
    <location>
        <begin position="311"/>
        <end position="339"/>
    </location>
</feature>
<dbReference type="Pfam" id="PF07690">
    <property type="entry name" value="MFS_1"/>
    <property type="match status" value="1"/>
</dbReference>
<evidence type="ECO:0000256" key="6">
    <source>
        <dbReference type="SAM" id="Phobius"/>
    </source>
</evidence>
<gene>
    <name evidence="8" type="ORF">BSU04_38130</name>
</gene>
<name>A0A226WPR7_CABSO</name>
<dbReference type="Proteomes" id="UP000214720">
    <property type="component" value="Unassembled WGS sequence"/>
</dbReference>
<dbReference type="Gene3D" id="1.20.1250.20">
    <property type="entry name" value="MFS general substrate transporter like domains"/>
    <property type="match status" value="1"/>
</dbReference>
<dbReference type="SUPFAM" id="SSF103473">
    <property type="entry name" value="MFS general substrate transporter"/>
    <property type="match status" value="1"/>
</dbReference>
<keyword evidence="3 6" id="KW-0812">Transmembrane</keyword>
<accession>A0A226WPR7</accession>
<evidence type="ECO:0000259" key="7">
    <source>
        <dbReference type="PROSITE" id="PS50850"/>
    </source>
</evidence>
<keyword evidence="5 6" id="KW-0472">Membrane</keyword>
<feature type="transmembrane region" description="Helical" evidence="6">
    <location>
        <begin position="59"/>
        <end position="77"/>
    </location>
</feature>
<evidence type="ECO:0000256" key="3">
    <source>
        <dbReference type="ARBA" id="ARBA00022692"/>
    </source>
</evidence>
<dbReference type="InterPro" id="IPR044770">
    <property type="entry name" value="MFS_spinster-like"/>
</dbReference>
<organism evidence="8 9">
    <name type="scientific">Caballeronia sordidicola</name>
    <name type="common">Burkholderia sordidicola</name>
    <dbReference type="NCBI Taxonomy" id="196367"/>
    <lineage>
        <taxon>Bacteria</taxon>
        <taxon>Pseudomonadati</taxon>
        <taxon>Pseudomonadota</taxon>
        <taxon>Betaproteobacteria</taxon>
        <taxon>Burkholderiales</taxon>
        <taxon>Burkholderiaceae</taxon>
        <taxon>Caballeronia</taxon>
    </lineage>
</organism>
<comment type="subcellular location">
    <subcellularLocation>
        <location evidence="1">Membrane</location>
        <topology evidence="1">Multi-pass membrane protein</topology>
    </subcellularLocation>
</comment>
<dbReference type="InterPro" id="IPR036259">
    <property type="entry name" value="MFS_trans_sf"/>
</dbReference>
<keyword evidence="4 6" id="KW-1133">Transmembrane helix</keyword>
<proteinExistence type="predicted"/>
<feature type="transmembrane region" description="Helical" evidence="6">
    <location>
        <begin position="252"/>
        <end position="274"/>
    </location>
</feature>
<feature type="transmembrane region" description="Helical" evidence="6">
    <location>
        <begin position="28"/>
        <end position="47"/>
    </location>
</feature>
<evidence type="ECO:0000256" key="4">
    <source>
        <dbReference type="ARBA" id="ARBA00022989"/>
    </source>
</evidence>
<feature type="transmembrane region" description="Helical" evidence="6">
    <location>
        <begin position="351"/>
        <end position="376"/>
    </location>
</feature>
<feature type="transmembrane region" description="Helical" evidence="6">
    <location>
        <begin position="123"/>
        <end position="147"/>
    </location>
</feature>
<evidence type="ECO:0000256" key="5">
    <source>
        <dbReference type="ARBA" id="ARBA00023136"/>
    </source>
</evidence>
<comment type="caution">
    <text evidence="8">The sequence shown here is derived from an EMBL/GenBank/DDBJ whole genome shotgun (WGS) entry which is preliminary data.</text>
</comment>
<sequence length="422" mass="44576">MFAYVDRAILTVLVEPIQRDFHINDTQIGLLHGFAFVIFYASLGVPLGYIADRFSRKKLIVVSIALWSLATASGAMTKSFGGLFASRIAVGIGEAGLSPASYSMIADNFAPAKRSLATGIYTIAIYLGGGMAILIGGALVAIIGPAPTVVVPVLGTIRAWQLLFLMVGLPGLIVSAVALTLREPARHAVSDEVPGQTLGSKLAEVLSHIKSLRRLYLCHFFGFAFLGVSFNVVLLWARPYLSRSFGMGRSDAAMLVGTLMIVFATAGIICGSLLADRWQARGKVDATVRVGLLASSMILIPLIAYPMMSSVFSVGICLALLLFCGAFSFGAAPPALHLVTPNRMRAIASGLYLMVNNLVALTVGPTLTGALTDYVFHDPRQIGLASSIVGAGSACIAIVLFALMLRPYREAAIRLSPGVVKA</sequence>
<dbReference type="GO" id="GO:0016020">
    <property type="term" value="C:membrane"/>
    <property type="evidence" value="ECO:0007669"/>
    <property type="project" value="UniProtKB-SubCell"/>
</dbReference>
<dbReference type="InterPro" id="IPR011701">
    <property type="entry name" value="MFS"/>
</dbReference>
<dbReference type="EMBL" id="MTHB01000256">
    <property type="protein sequence ID" value="OXC73165.1"/>
    <property type="molecule type" value="Genomic_DNA"/>
</dbReference>